<proteinExistence type="predicted"/>
<sequence>MDKRRKATRPGTSSGLNEDEEVIISESSSTEESISDSPELQPKKSNLKVGQKRNASRKTSRAKTSSGSYEEDEDQTTQSTSNEDTNDIIPGLDPKKLRDIKKRTARKPETSGLSKTRKTSSKDSSSKESSYDENKANSIIPGLNSHGPVNEGLRILSKRPAKQDSGKAKSSSAKQSSHDKNEANSIIPGLKPHVSPLKENLRTSTKLKSRYSMAPLHVVPVLTDNDTLTGEHVGKHPVFKRKRKVNVPKADSCTQTTPSLKKAQSRR</sequence>
<dbReference type="InParanoid" id="H2YNI9"/>
<feature type="compositionally biased region" description="Low complexity" evidence="1">
    <location>
        <begin position="24"/>
        <end position="39"/>
    </location>
</feature>
<feature type="compositionally biased region" description="Basic and acidic residues" evidence="1">
    <location>
        <begin position="120"/>
        <end position="135"/>
    </location>
</feature>
<dbReference type="HOGENOM" id="CLU_1041904_0_0_1"/>
<dbReference type="AlphaFoldDB" id="H2YNI9"/>
<feature type="compositionally biased region" description="Basic residues" evidence="1">
    <location>
        <begin position="50"/>
        <end position="61"/>
    </location>
</feature>
<dbReference type="Proteomes" id="UP000007875">
    <property type="component" value="Unassembled WGS sequence"/>
</dbReference>
<organism evidence="2 3">
    <name type="scientific">Ciona savignyi</name>
    <name type="common">Pacific transparent sea squirt</name>
    <dbReference type="NCBI Taxonomy" id="51511"/>
    <lineage>
        <taxon>Eukaryota</taxon>
        <taxon>Metazoa</taxon>
        <taxon>Chordata</taxon>
        <taxon>Tunicata</taxon>
        <taxon>Ascidiacea</taxon>
        <taxon>Phlebobranchia</taxon>
        <taxon>Cionidae</taxon>
        <taxon>Ciona</taxon>
    </lineage>
</organism>
<name>H2YNI9_CIOSA</name>
<accession>H2YNI9</accession>
<feature type="region of interest" description="Disordered" evidence="1">
    <location>
        <begin position="1"/>
        <end position="198"/>
    </location>
</feature>
<dbReference type="Ensembl" id="ENSCSAVT00000006983.1">
    <property type="protein sequence ID" value="ENSCSAVP00000006896.1"/>
    <property type="gene ID" value="ENSCSAVG00000004117.1"/>
</dbReference>
<keyword evidence="3" id="KW-1185">Reference proteome</keyword>
<evidence type="ECO:0000256" key="1">
    <source>
        <dbReference type="SAM" id="MobiDB-lite"/>
    </source>
</evidence>
<dbReference type="GeneTree" id="ENSGT00530000068351"/>
<reference evidence="2" key="2">
    <citation type="submission" date="2025-08" db="UniProtKB">
        <authorList>
            <consortium name="Ensembl"/>
        </authorList>
    </citation>
    <scope>IDENTIFICATION</scope>
</reference>
<evidence type="ECO:0000313" key="3">
    <source>
        <dbReference type="Proteomes" id="UP000007875"/>
    </source>
</evidence>
<reference evidence="2" key="3">
    <citation type="submission" date="2025-09" db="UniProtKB">
        <authorList>
            <consortium name="Ensembl"/>
        </authorList>
    </citation>
    <scope>IDENTIFICATION</scope>
</reference>
<reference evidence="3" key="1">
    <citation type="submission" date="2003-08" db="EMBL/GenBank/DDBJ databases">
        <authorList>
            <person name="Birren B."/>
            <person name="Nusbaum C."/>
            <person name="Abebe A."/>
            <person name="Abouelleil A."/>
            <person name="Adekoya E."/>
            <person name="Ait-zahra M."/>
            <person name="Allen N."/>
            <person name="Allen T."/>
            <person name="An P."/>
            <person name="Anderson M."/>
            <person name="Anderson S."/>
            <person name="Arachchi H."/>
            <person name="Armbruster J."/>
            <person name="Bachantsang P."/>
            <person name="Baldwin J."/>
            <person name="Barry A."/>
            <person name="Bayul T."/>
            <person name="Blitshsteyn B."/>
            <person name="Bloom T."/>
            <person name="Blye J."/>
            <person name="Boguslavskiy L."/>
            <person name="Borowsky M."/>
            <person name="Boukhgalter B."/>
            <person name="Brunache A."/>
            <person name="Butler J."/>
            <person name="Calixte N."/>
            <person name="Calvo S."/>
            <person name="Camarata J."/>
            <person name="Campo K."/>
            <person name="Chang J."/>
            <person name="Cheshatsang Y."/>
            <person name="Citroen M."/>
            <person name="Collymore A."/>
            <person name="Considine T."/>
            <person name="Cook A."/>
            <person name="Cooke P."/>
            <person name="Corum B."/>
            <person name="Cuomo C."/>
            <person name="David R."/>
            <person name="Dawoe T."/>
            <person name="Degray S."/>
            <person name="Dodge S."/>
            <person name="Dooley K."/>
            <person name="Dorje P."/>
            <person name="Dorjee K."/>
            <person name="Dorris L."/>
            <person name="Duffey N."/>
            <person name="Dupes A."/>
            <person name="Elkins T."/>
            <person name="Engels R."/>
            <person name="Erickson J."/>
            <person name="Farina A."/>
            <person name="Faro S."/>
            <person name="Ferreira P."/>
            <person name="Fischer H."/>
            <person name="Fitzgerald M."/>
            <person name="Foley K."/>
            <person name="Gage D."/>
            <person name="Galagan J."/>
            <person name="Gearin G."/>
            <person name="Gnerre S."/>
            <person name="Gnirke A."/>
            <person name="Goyette A."/>
            <person name="Graham J."/>
            <person name="Grandbois E."/>
            <person name="Gyaltsen K."/>
            <person name="Hafez N."/>
            <person name="Hagopian D."/>
            <person name="Hagos B."/>
            <person name="Hall J."/>
            <person name="Hatcher B."/>
            <person name="Heller A."/>
            <person name="Higgins H."/>
            <person name="Honan T."/>
            <person name="Horn A."/>
            <person name="Houde N."/>
            <person name="Hughes L."/>
            <person name="Hulme W."/>
            <person name="Husby E."/>
            <person name="Iliev I."/>
            <person name="Jaffe D."/>
            <person name="Jones C."/>
            <person name="Kamal M."/>
            <person name="Kamat A."/>
            <person name="Kamvysselis M."/>
            <person name="Karlsson E."/>
            <person name="Kells C."/>
            <person name="Kieu A."/>
            <person name="Kisner P."/>
            <person name="Kodira C."/>
            <person name="Kulbokas E."/>
            <person name="Labutti K."/>
            <person name="Lama D."/>
            <person name="Landers T."/>
            <person name="Leger J."/>
            <person name="Levine S."/>
            <person name="Lewis D."/>
            <person name="Lewis T."/>
            <person name="Lindblad-toh K."/>
            <person name="Liu X."/>
            <person name="Lokyitsang T."/>
            <person name="Lokyitsang Y."/>
            <person name="Lucien O."/>
            <person name="Lui A."/>
            <person name="Ma L.J."/>
            <person name="Mabbitt R."/>
            <person name="Macdonald J."/>
            <person name="Maclean C."/>
            <person name="Major J."/>
            <person name="Manning J."/>
            <person name="Marabella R."/>
            <person name="Maru K."/>
            <person name="Matthews C."/>
            <person name="Mauceli E."/>
            <person name="Mccarthy M."/>
            <person name="Mcdonough S."/>
            <person name="Mcghee T."/>
            <person name="Meldrim J."/>
            <person name="Meneus L."/>
            <person name="Mesirov J."/>
            <person name="Mihalev A."/>
            <person name="Mihova T."/>
            <person name="Mikkelsen T."/>
            <person name="Mlenga V."/>
            <person name="Moru K."/>
            <person name="Mozes J."/>
            <person name="Mulrain L."/>
            <person name="Munson G."/>
            <person name="Naylor J."/>
            <person name="Newes C."/>
            <person name="Nguyen C."/>
            <person name="Nguyen N."/>
            <person name="Nguyen T."/>
            <person name="Nicol R."/>
            <person name="Nielsen C."/>
            <person name="Nizzari M."/>
            <person name="Norbu C."/>
            <person name="Norbu N."/>
            <person name="O'donnell P."/>
            <person name="Okoawo O."/>
            <person name="O'leary S."/>
            <person name="Omotosho B."/>
            <person name="O'neill K."/>
            <person name="Osman S."/>
            <person name="Parker S."/>
            <person name="Perrin D."/>
            <person name="Phunkhang P."/>
            <person name="Piqani B."/>
            <person name="Purcell S."/>
            <person name="Rachupka T."/>
            <person name="Ramasamy U."/>
            <person name="Rameau R."/>
            <person name="Ray V."/>
            <person name="Raymond C."/>
            <person name="Retta R."/>
            <person name="Richardson S."/>
            <person name="Rise C."/>
            <person name="Rodriguez J."/>
            <person name="Rogers J."/>
            <person name="Rogov P."/>
            <person name="Rutman M."/>
            <person name="Schupbach R."/>
            <person name="Seaman C."/>
            <person name="Settipalli S."/>
            <person name="Sharpe T."/>
            <person name="Sheridan J."/>
            <person name="Sherpa N."/>
            <person name="Shi J."/>
            <person name="Smirnov S."/>
            <person name="Smith C."/>
            <person name="Sougnez C."/>
            <person name="Spencer B."/>
            <person name="Stalker J."/>
            <person name="Stange-thomann N."/>
            <person name="Stavropoulos S."/>
            <person name="Stetson K."/>
            <person name="Stone C."/>
            <person name="Stone S."/>
            <person name="Stubbs M."/>
            <person name="Talamas J."/>
            <person name="Tchuinga P."/>
            <person name="Tenzing P."/>
            <person name="Tesfaye S."/>
            <person name="Theodore J."/>
            <person name="Thoulutsang Y."/>
            <person name="Topham K."/>
            <person name="Towey S."/>
            <person name="Tsamla T."/>
            <person name="Tsomo N."/>
            <person name="Vallee D."/>
            <person name="Vassiliev H."/>
            <person name="Venkataraman V."/>
            <person name="Vinson J."/>
            <person name="Vo A."/>
            <person name="Wade C."/>
            <person name="Wang S."/>
            <person name="Wangchuk T."/>
            <person name="Wangdi T."/>
            <person name="Whittaker C."/>
            <person name="Wilkinson J."/>
            <person name="Wu Y."/>
            <person name="Wyman D."/>
            <person name="Yadav S."/>
            <person name="Yang S."/>
            <person name="Yang X."/>
            <person name="Yeager S."/>
            <person name="Yee E."/>
            <person name="Young G."/>
            <person name="Zainoun J."/>
            <person name="Zembeck L."/>
            <person name="Zimmer A."/>
            <person name="Zody M."/>
            <person name="Lander E."/>
        </authorList>
    </citation>
    <scope>NUCLEOTIDE SEQUENCE [LARGE SCALE GENOMIC DNA]</scope>
</reference>
<protein>
    <submittedName>
        <fullName evidence="2">Uncharacterized protein</fullName>
    </submittedName>
</protein>
<feature type="region of interest" description="Disordered" evidence="1">
    <location>
        <begin position="243"/>
        <end position="267"/>
    </location>
</feature>
<evidence type="ECO:0000313" key="2">
    <source>
        <dbReference type="Ensembl" id="ENSCSAVP00000006896.1"/>
    </source>
</evidence>